<dbReference type="InterPro" id="IPR036397">
    <property type="entry name" value="RNaseH_sf"/>
</dbReference>
<dbReference type="SUPFAM" id="SSF53098">
    <property type="entry name" value="Ribonuclease H-like"/>
    <property type="match status" value="1"/>
</dbReference>
<keyword evidence="4" id="KW-1185">Reference proteome</keyword>
<gene>
    <name evidence="3" type="ORF">BQ2448_2300</name>
</gene>
<dbReference type="InterPro" id="IPR001584">
    <property type="entry name" value="Integrase_cat-core"/>
</dbReference>
<dbReference type="GO" id="GO:0015074">
    <property type="term" value="P:DNA integration"/>
    <property type="evidence" value="ECO:0007669"/>
    <property type="project" value="InterPro"/>
</dbReference>
<dbReference type="Proteomes" id="UP000198372">
    <property type="component" value="Unassembled WGS sequence"/>
</dbReference>
<name>A0A238F5U0_9BASI</name>
<protein>
    <submittedName>
        <fullName evidence="3">BQ2448_2300 protein</fullName>
    </submittedName>
</protein>
<proteinExistence type="predicted"/>
<dbReference type="InterPro" id="IPR012337">
    <property type="entry name" value="RNaseH-like_sf"/>
</dbReference>
<reference evidence="4" key="1">
    <citation type="submission" date="2016-09" db="EMBL/GenBank/DDBJ databases">
        <authorList>
            <person name="Jeantristanb JTB J.-T."/>
            <person name="Ricardo R."/>
        </authorList>
    </citation>
    <scope>NUCLEOTIDE SEQUENCE [LARGE SCALE GENOMIC DNA]</scope>
</reference>
<feature type="domain" description="Integrase catalytic" evidence="2">
    <location>
        <begin position="1"/>
        <end position="128"/>
    </location>
</feature>
<keyword evidence="1" id="KW-0694">RNA-binding</keyword>
<evidence type="ECO:0000313" key="3">
    <source>
        <dbReference type="EMBL" id="SCV69280.1"/>
    </source>
</evidence>
<dbReference type="AlphaFoldDB" id="A0A238F5U0"/>
<dbReference type="EMBL" id="FMSP01000004">
    <property type="protein sequence ID" value="SCV69280.1"/>
    <property type="molecule type" value="Genomic_DNA"/>
</dbReference>
<dbReference type="GO" id="GO:0005634">
    <property type="term" value="C:nucleus"/>
    <property type="evidence" value="ECO:0007669"/>
    <property type="project" value="UniProtKB-ARBA"/>
</dbReference>
<accession>A0A238F5U0</accession>
<evidence type="ECO:0000313" key="4">
    <source>
        <dbReference type="Proteomes" id="UP000198372"/>
    </source>
</evidence>
<evidence type="ECO:0000259" key="2">
    <source>
        <dbReference type="PROSITE" id="PS50994"/>
    </source>
</evidence>
<organism evidence="3 4">
    <name type="scientific">Microbotryum intermedium</name>
    <dbReference type="NCBI Taxonomy" id="269621"/>
    <lineage>
        <taxon>Eukaryota</taxon>
        <taxon>Fungi</taxon>
        <taxon>Dikarya</taxon>
        <taxon>Basidiomycota</taxon>
        <taxon>Pucciniomycotina</taxon>
        <taxon>Microbotryomycetes</taxon>
        <taxon>Microbotryales</taxon>
        <taxon>Microbotryaceae</taxon>
        <taxon>Microbotryum</taxon>
    </lineage>
</organism>
<dbReference type="Gene3D" id="3.30.420.10">
    <property type="entry name" value="Ribonuclease H-like superfamily/Ribonuclease H"/>
    <property type="match status" value="1"/>
</dbReference>
<evidence type="ECO:0000256" key="1">
    <source>
        <dbReference type="ARBA" id="ARBA00022884"/>
    </source>
</evidence>
<dbReference type="STRING" id="269621.A0A238F5U0"/>
<dbReference type="PANTHER" id="PTHR45835:SF99">
    <property type="entry name" value="CHROMO DOMAIN-CONTAINING PROTEIN-RELATED"/>
    <property type="match status" value="1"/>
</dbReference>
<dbReference type="PROSITE" id="PS50994">
    <property type="entry name" value="INTEGRASE"/>
    <property type="match status" value="1"/>
</dbReference>
<sequence length="140" mass="16225">MDFIVKLPKTPQGNDSIFVIVDRFTKMGYFSAFQEAGGTASVVAYLFYRFICLMQLTRVKTNLSTSFHPQTDGQTERLNQTIEQFLRLYTKHLQTDWEELLPVTLFAYNNRIHSATKQTPFYATYGYHPRLDLSLPRGQA</sequence>
<dbReference type="GO" id="GO:0003723">
    <property type="term" value="F:RNA binding"/>
    <property type="evidence" value="ECO:0007669"/>
    <property type="project" value="UniProtKB-KW"/>
</dbReference>
<dbReference type="OrthoDB" id="2273864at2759"/>
<dbReference type="PANTHER" id="PTHR45835">
    <property type="entry name" value="YALI0A06105P"/>
    <property type="match status" value="1"/>
</dbReference>